<evidence type="ECO:0000313" key="2">
    <source>
        <dbReference type="Proteomes" id="UP000249782"/>
    </source>
</evidence>
<accession>A0A328PE28</accession>
<dbReference type="EMBL" id="QLOE01000010">
    <property type="protein sequence ID" value="RAO78602.1"/>
    <property type="molecule type" value="Genomic_DNA"/>
</dbReference>
<protein>
    <submittedName>
        <fullName evidence="1">Uncharacterized protein</fullName>
    </submittedName>
</protein>
<comment type="caution">
    <text evidence="1">The sequence shown here is derived from an EMBL/GenBank/DDBJ whole genome shotgun (WGS) entry which is preliminary data.</text>
</comment>
<name>A0A328PE28_9EURY</name>
<keyword evidence="2" id="KW-1185">Reference proteome</keyword>
<proteinExistence type="predicted"/>
<dbReference type="Proteomes" id="UP000249782">
    <property type="component" value="Unassembled WGS sequence"/>
</dbReference>
<sequence length="112" mass="12692">MNILKALKKAIGDGEPFIDFLDACKMVEIPLRTTIIYPGSCGGFVNIEYYKGLDILIIDPTRHWGEEKIIINASKTEKARLYQPKNGNIIRMDTLTKNIMKEFFELLEVGGV</sequence>
<evidence type="ECO:0000313" key="1">
    <source>
        <dbReference type="EMBL" id="RAO78602.1"/>
    </source>
</evidence>
<organism evidence="1 2">
    <name type="scientific">Methanothermobacter tenebrarum</name>
    <dbReference type="NCBI Taxonomy" id="680118"/>
    <lineage>
        <taxon>Archaea</taxon>
        <taxon>Methanobacteriati</taxon>
        <taxon>Methanobacteriota</taxon>
        <taxon>Methanomada group</taxon>
        <taxon>Methanobacteria</taxon>
        <taxon>Methanobacteriales</taxon>
        <taxon>Methanobacteriaceae</taxon>
        <taxon>Methanothermobacter</taxon>
    </lineage>
</organism>
<dbReference type="RefSeq" id="WP_112094366.1">
    <property type="nucleotide sequence ID" value="NZ_QLOE01000010.1"/>
</dbReference>
<dbReference type="OrthoDB" id="377027at2157"/>
<dbReference type="AlphaFoldDB" id="A0A328PE28"/>
<reference evidence="1 2" key="1">
    <citation type="submission" date="2018-06" db="EMBL/GenBank/DDBJ databases">
        <title>Draft genome sequence of hyperthermophilic methanogen Methanothermobacter tenebrarum sp. MCM-B 1447.</title>
        <authorList>
            <person name="Pore S.D."/>
            <person name="Dagar S."/>
            <person name="Dhakephalkar P.K."/>
        </authorList>
    </citation>
    <scope>NUCLEOTIDE SEQUENCE [LARGE SCALE GENOMIC DNA]</scope>
    <source>
        <strain evidence="1 2">MCM B 1447</strain>
    </source>
</reference>
<gene>
    <name evidence="1" type="ORF">DPC56_07005</name>
</gene>